<proteinExistence type="predicted"/>
<gene>
    <name evidence="2" type="ORF">NESM_000861500</name>
</gene>
<dbReference type="SUPFAM" id="SSF51735">
    <property type="entry name" value="NAD(P)-binding Rossmann-fold domains"/>
    <property type="match status" value="1"/>
</dbReference>
<dbReference type="GO" id="GO:0016491">
    <property type="term" value="F:oxidoreductase activity"/>
    <property type="evidence" value="ECO:0007669"/>
    <property type="project" value="InterPro"/>
</dbReference>
<dbReference type="SMART" id="SM00829">
    <property type="entry name" value="PKS_ER"/>
    <property type="match status" value="1"/>
</dbReference>
<dbReference type="Gene3D" id="3.90.180.10">
    <property type="entry name" value="Medium-chain alcohol dehydrogenases, catalytic domain"/>
    <property type="match status" value="1"/>
</dbReference>
<dbReference type="InterPro" id="IPR011032">
    <property type="entry name" value="GroES-like_sf"/>
</dbReference>
<dbReference type="CDD" id="cd08271">
    <property type="entry name" value="MDR5"/>
    <property type="match status" value="1"/>
</dbReference>
<name>A0AAW0EY71_9TRYP</name>
<dbReference type="InterPro" id="IPR013154">
    <property type="entry name" value="ADH-like_N"/>
</dbReference>
<accession>A0AAW0EY71</accession>
<dbReference type="Gene3D" id="3.40.50.720">
    <property type="entry name" value="NAD(P)-binding Rossmann-like Domain"/>
    <property type="match status" value="1"/>
</dbReference>
<evidence type="ECO:0000259" key="1">
    <source>
        <dbReference type="SMART" id="SM00829"/>
    </source>
</evidence>
<dbReference type="InterPro" id="IPR013149">
    <property type="entry name" value="ADH-like_C"/>
</dbReference>
<protein>
    <submittedName>
        <fullName evidence="2">Zinc binding dehydrogenase-like protein</fullName>
    </submittedName>
</protein>
<dbReference type="PANTHER" id="PTHR44013:SF1">
    <property type="entry name" value="ZINC-TYPE ALCOHOL DEHYDROGENASE-LIKE PROTEIN C16A3.02C"/>
    <property type="match status" value="1"/>
</dbReference>
<dbReference type="PANTHER" id="PTHR44013">
    <property type="entry name" value="ZINC-TYPE ALCOHOL DEHYDROGENASE-LIKE PROTEIN C16A3.02C"/>
    <property type="match status" value="1"/>
</dbReference>
<reference evidence="2 3" key="1">
    <citation type="journal article" date="2021" name="MBio">
        <title>A New Model Trypanosomatid, Novymonas esmeraldas: Genomic Perception of Its 'Candidatus Pandoraea novymonadis' Endosymbiont.</title>
        <authorList>
            <person name="Zakharova A."/>
            <person name="Saura A."/>
            <person name="Butenko A."/>
            <person name="Podesvova L."/>
            <person name="Warmusova S."/>
            <person name="Kostygov A.Y."/>
            <person name="Nenarokova A."/>
            <person name="Lukes J."/>
            <person name="Opperdoes F.R."/>
            <person name="Yurchenko V."/>
        </authorList>
    </citation>
    <scope>NUCLEOTIDE SEQUENCE [LARGE SCALE GENOMIC DNA]</scope>
    <source>
        <strain evidence="2 3">E262AT.01</strain>
    </source>
</reference>
<dbReference type="SUPFAM" id="SSF50129">
    <property type="entry name" value="GroES-like"/>
    <property type="match status" value="1"/>
</dbReference>
<dbReference type="EMBL" id="JAECZO010000191">
    <property type="protein sequence ID" value="KAK7198943.1"/>
    <property type="molecule type" value="Genomic_DNA"/>
</dbReference>
<comment type="caution">
    <text evidence="2">The sequence shown here is derived from an EMBL/GenBank/DDBJ whole genome shotgun (WGS) entry which is preliminary data.</text>
</comment>
<dbReference type="InterPro" id="IPR036291">
    <property type="entry name" value="NAD(P)-bd_dom_sf"/>
</dbReference>
<dbReference type="Proteomes" id="UP001430356">
    <property type="component" value="Unassembled WGS sequence"/>
</dbReference>
<dbReference type="AlphaFoldDB" id="A0AAW0EY71"/>
<dbReference type="InterPro" id="IPR052733">
    <property type="entry name" value="Chloroplast_QOR"/>
</dbReference>
<evidence type="ECO:0000313" key="2">
    <source>
        <dbReference type="EMBL" id="KAK7198943.1"/>
    </source>
</evidence>
<sequence>MAGRSGQQTTAVRCKGWSVAKPASQWSTDAVRLSDVTVPAPSPTQIRVRVHAASINPIDWKRALFPTSGAGRGVAGTGLAGFKGMKHPPPKYPYPYVVGVDGAGEVESVGGRVTAWKVGDRVMFHSSLTNAYGGSLCEFAVMEDSVAVPIPSSGTRSVSYEEAAAIPCATWTAYIALFDKLRIERGRSIFIDGASGAVGSSAVQLAHHMGLYVFASCSPSNTEYVRGLGADVVVNYHDGPKMIDDILDATDGYGVDYYLAVTNTEDVESFTDVLRFGGAVCLLSGVLNPAGDVLFRRQLSVHYVFLNGLHDHALTRPQLRNIGDMVAELYESGAFCLDLEVLPFTDAAKALDCSATGKTNHKKLVVQVVAP</sequence>
<organism evidence="2 3">
    <name type="scientific">Novymonas esmeraldas</name>
    <dbReference type="NCBI Taxonomy" id="1808958"/>
    <lineage>
        <taxon>Eukaryota</taxon>
        <taxon>Discoba</taxon>
        <taxon>Euglenozoa</taxon>
        <taxon>Kinetoplastea</taxon>
        <taxon>Metakinetoplastina</taxon>
        <taxon>Trypanosomatida</taxon>
        <taxon>Trypanosomatidae</taxon>
        <taxon>Novymonas</taxon>
    </lineage>
</organism>
<keyword evidence="3" id="KW-1185">Reference proteome</keyword>
<dbReference type="Pfam" id="PF00107">
    <property type="entry name" value="ADH_zinc_N"/>
    <property type="match status" value="1"/>
</dbReference>
<feature type="domain" description="Enoyl reductase (ER)" evidence="1">
    <location>
        <begin position="27"/>
        <end position="366"/>
    </location>
</feature>
<dbReference type="Pfam" id="PF08240">
    <property type="entry name" value="ADH_N"/>
    <property type="match status" value="1"/>
</dbReference>
<dbReference type="InterPro" id="IPR020843">
    <property type="entry name" value="ER"/>
</dbReference>
<evidence type="ECO:0000313" key="3">
    <source>
        <dbReference type="Proteomes" id="UP001430356"/>
    </source>
</evidence>